<gene>
    <name evidence="1" type="ORF">PIB30_067526</name>
</gene>
<evidence type="ECO:0000313" key="2">
    <source>
        <dbReference type="Proteomes" id="UP001341840"/>
    </source>
</evidence>
<comment type="caution">
    <text evidence="1">The sequence shown here is derived from an EMBL/GenBank/DDBJ whole genome shotgun (WGS) entry which is preliminary data.</text>
</comment>
<sequence>MAEQAGEEQIQRDANINRLDRTHHVAGALGFQKKISGSVTACNYNSFVVLFFLLGMSEYGGGFAVESRRIGWNWESITENGEGNLIR</sequence>
<dbReference type="Proteomes" id="UP001341840">
    <property type="component" value="Unassembled WGS sequence"/>
</dbReference>
<proteinExistence type="predicted"/>
<accession>A0ABU6YKT1</accession>
<keyword evidence="2" id="KW-1185">Reference proteome</keyword>
<dbReference type="EMBL" id="JASCZI010242362">
    <property type="protein sequence ID" value="MED6210799.1"/>
    <property type="molecule type" value="Genomic_DNA"/>
</dbReference>
<evidence type="ECO:0000313" key="1">
    <source>
        <dbReference type="EMBL" id="MED6210799.1"/>
    </source>
</evidence>
<name>A0ABU6YKT1_9FABA</name>
<reference evidence="1 2" key="1">
    <citation type="journal article" date="2023" name="Plants (Basel)">
        <title>Bridging the Gap: Combining Genomics and Transcriptomics Approaches to Understand Stylosanthes scabra, an Orphan Legume from the Brazilian Caatinga.</title>
        <authorList>
            <person name="Ferreira-Neto J.R.C."/>
            <person name="da Silva M.D."/>
            <person name="Binneck E."/>
            <person name="de Melo N.F."/>
            <person name="da Silva R.H."/>
            <person name="de Melo A.L.T.M."/>
            <person name="Pandolfi V."/>
            <person name="Bustamante F.O."/>
            <person name="Brasileiro-Vidal A.C."/>
            <person name="Benko-Iseppon A.M."/>
        </authorList>
    </citation>
    <scope>NUCLEOTIDE SEQUENCE [LARGE SCALE GENOMIC DNA]</scope>
    <source>
        <tissue evidence="1">Leaves</tissue>
    </source>
</reference>
<protein>
    <submittedName>
        <fullName evidence="1">Uncharacterized protein</fullName>
    </submittedName>
</protein>
<organism evidence="1 2">
    <name type="scientific">Stylosanthes scabra</name>
    <dbReference type="NCBI Taxonomy" id="79078"/>
    <lineage>
        <taxon>Eukaryota</taxon>
        <taxon>Viridiplantae</taxon>
        <taxon>Streptophyta</taxon>
        <taxon>Embryophyta</taxon>
        <taxon>Tracheophyta</taxon>
        <taxon>Spermatophyta</taxon>
        <taxon>Magnoliopsida</taxon>
        <taxon>eudicotyledons</taxon>
        <taxon>Gunneridae</taxon>
        <taxon>Pentapetalae</taxon>
        <taxon>rosids</taxon>
        <taxon>fabids</taxon>
        <taxon>Fabales</taxon>
        <taxon>Fabaceae</taxon>
        <taxon>Papilionoideae</taxon>
        <taxon>50 kb inversion clade</taxon>
        <taxon>dalbergioids sensu lato</taxon>
        <taxon>Dalbergieae</taxon>
        <taxon>Pterocarpus clade</taxon>
        <taxon>Stylosanthes</taxon>
    </lineage>
</organism>